<dbReference type="KEGG" id="amaq:GO499_15185"/>
<keyword evidence="1" id="KW-0732">Signal</keyword>
<feature type="chain" id="PRO_5026930755" evidence="1">
    <location>
        <begin position="21"/>
        <end position="229"/>
    </location>
</feature>
<reference evidence="2 3" key="1">
    <citation type="submission" date="2019-12" db="EMBL/GenBank/DDBJ databases">
        <title>Complete genome sequence of Algicella marina strain 9Alg 56(T) isolated from the red alga Tichocarpus crinitus.</title>
        <authorList>
            <person name="Kim S.-G."/>
            <person name="Nedashkovskaya O.I."/>
        </authorList>
    </citation>
    <scope>NUCLEOTIDE SEQUENCE [LARGE SCALE GENOMIC DNA]</scope>
    <source>
        <strain evidence="2 3">9Alg 56</strain>
    </source>
</reference>
<sequence>MNFRKICAAIVLLAAGPAMAGQPVETKLTCPVGGEAFTVTGTLSCSNLGRTMSFRPVTTCDFRTRLPVCPGNGLPMYSPFSDAQVTDLTAWLESEEFAAAKALPKWQRAYVVAEHLGQAGTNIGFGLMLQALWFEEAEFLASDSAMDTLLEEAKGEVERVPEMDGAFVHAIMAYGLARAGRMEDAEEQAAAAEVAGDGNADLEAYLVALRACFADMSAEACQPDAAYQP</sequence>
<feature type="signal peptide" evidence="1">
    <location>
        <begin position="1"/>
        <end position="20"/>
    </location>
</feature>
<organism evidence="2 3">
    <name type="scientific">Algicella marina</name>
    <dbReference type="NCBI Taxonomy" id="2683284"/>
    <lineage>
        <taxon>Bacteria</taxon>
        <taxon>Pseudomonadati</taxon>
        <taxon>Pseudomonadota</taxon>
        <taxon>Alphaproteobacteria</taxon>
        <taxon>Rhodobacterales</taxon>
        <taxon>Paracoccaceae</taxon>
        <taxon>Algicella</taxon>
    </lineage>
</organism>
<name>A0A6P1T400_9RHOB</name>
<evidence type="ECO:0000313" key="2">
    <source>
        <dbReference type="EMBL" id="QHQ36423.1"/>
    </source>
</evidence>
<evidence type="ECO:0000256" key="1">
    <source>
        <dbReference type="SAM" id="SignalP"/>
    </source>
</evidence>
<dbReference type="RefSeq" id="WP_161862969.1">
    <property type="nucleotide sequence ID" value="NZ_CP046620.1"/>
</dbReference>
<evidence type="ECO:0000313" key="3">
    <source>
        <dbReference type="Proteomes" id="UP000464495"/>
    </source>
</evidence>
<proteinExistence type="predicted"/>
<dbReference type="Proteomes" id="UP000464495">
    <property type="component" value="Chromosome"/>
</dbReference>
<keyword evidence="3" id="KW-1185">Reference proteome</keyword>
<protein>
    <submittedName>
        <fullName evidence="2">Uncharacterized protein</fullName>
    </submittedName>
</protein>
<dbReference type="EMBL" id="CP046620">
    <property type="protein sequence ID" value="QHQ36423.1"/>
    <property type="molecule type" value="Genomic_DNA"/>
</dbReference>
<gene>
    <name evidence="2" type="ORF">GO499_15185</name>
</gene>
<dbReference type="AlphaFoldDB" id="A0A6P1T400"/>
<accession>A0A6P1T400</accession>